<evidence type="ECO:0000256" key="3">
    <source>
        <dbReference type="PROSITE-ProRule" id="PRU00339"/>
    </source>
</evidence>
<protein>
    <submittedName>
        <fullName evidence="5">Tetratricopeptide repeat protein</fullName>
    </submittedName>
</protein>
<gene>
    <name evidence="5" type="ORF">P8935_22175</name>
</gene>
<name>A0AAU7DIW3_9BACT</name>
<evidence type="ECO:0000256" key="1">
    <source>
        <dbReference type="ARBA" id="ARBA00022737"/>
    </source>
</evidence>
<dbReference type="InterPro" id="IPR051685">
    <property type="entry name" value="Ycf3/AcsC/BcsC/TPR_MFPF"/>
</dbReference>
<proteinExistence type="predicted"/>
<evidence type="ECO:0000313" key="5">
    <source>
        <dbReference type="EMBL" id="XBH17262.1"/>
    </source>
</evidence>
<dbReference type="SMART" id="SM00028">
    <property type="entry name" value="TPR"/>
    <property type="match status" value="7"/>
</dbReference>
<dbReference type="Gene3D" id="1.25.40.10">
    <property type="entry name" value="Tetratricopeptide repeat domain"/>
    <property type="match status" value="1"/>
</dbReference>
<dbReference type="EMBL" id="CP121196">
    <property type="protein sequence ID" value="XBH17262.1"/>
    <property type="molecule type" value="Genomic_DNA"/>
</dbReference>
<evidence type="ECO:0000256" key="4">
    <source>
        <dbReference type="SAM" id="MobiDB-lite"/>
    </source>
</evidence>
<organism evidence="5">
    <name type="scientific">Telmatobacter sp. DSM 110680</name>
    <dbReference type="NCBI Taxonomy" id="3036704"/>
    <lineage>
        <taxon>Bacteria</taxon>
        <taxon>Pseudomonadati</taxon>
        <taxon>Acidobacteriota</taxon>
        <taxon>Terriglobia</taxon>
        <taxon>Terriglobales</taxon>
        <taxon>Acidobacteriaceae</taxon>
        <taxon>Telmatobacter</taxon>
    </lineage>
</organism>
<dbReference type="PROSITE" id="PS50005">
    <property type="entry name" value="TPR"/>
    <property type="match status" value="3"/>
</dbReference>
<dbReference type="SUPFAM" id="SSF48452">
    <property type="entry name" value="TPR-like"/>
    <property type="match status" value="1"/>
</dbReference>
<feature type="repeat" description="TPR" evidence="3">
    <location>
        <begin position="228"/>
        <end position="261"/>
    </location>
</feature>
<feature type="repeat" description="TPR" evidence="3">
    <location>
        <begin position="194"/>
        <end position="227"/>
    </location>
</feature>
<keyword evidence="1" id="KW-0677">Repeat</keyword>
<feature type="repeat" description="TPR" evidence="3">
    <location>
        <begin position="123"/>
        <end position="156"/>
    </location>
</feature>
<accession>A0AAU7DIW3</accession>
<sequence length="312" mass="34130">MICCALLLIATCAGECVCQEPADPLAQERSLVAAGKLGESESALMAYLNTNPSSADAHFLLGYVLFSERKAKESLAEFTAGAKFRRPRPDELKVVASDYVMLGDFGDADKWFSEVVAEAPDDADANYLLGRTKFNENDFPAAISSFERALALHPKYVEAENNIGLAWRELNDLAKAKAAFQTAIDWQGDAPADAQPFLNMGTLLVDQNKTEEAAPFLAKAAVLSPQNPTIHEELSHVYSVQRDLPKAQSELERAIALAPDISSLHFKLGQIYRQEGMRDRAREQFDICAKLSGAHSSEKTPNPISIKTAPDR</sequence>
<dbReference type="InterPro" id="IPR019734">
    <property type="entry name" value="TPR_rpt"/>
</dbReference>
<dbReference type="PANTHER" id="PTHR44943">
    <property type="entry name" value="CELLULOSE SYNTHASE OPERON PROTEIN C"/>
    <property type="match status" value="1"/>
</dbReference>
<dbReference type="InterPro" id="IPR011990">
    <property type="entry name" value="TPR-like_helical_dom_sf"/>
</dbReference>
<dbReference type="PANTHER" id="PTHR44943:SF8">
    <property type="entry name" value="TPR REPEAT-CONTAINING PROTEIN MJ0263"/>
    <property type="match status" value="1"/>
</dbReference>
<keyword evidence="2 3" id="KW-0802">TPR repeat</keyword>
<dbReference type="AlphaFoldDB" id="A0AAU7DIW3"/>
<evidence type="ECO:0000256" key="2">
    <source>
        <dbReference type="ARBA" id="ARBA00022803"/>
    </source>
</evidence>
<dbReference type="Pfam" id="PF13432">
    <property type="entry name" value="TPR_16"/>
    <property type="match status" value="3"/>
</dbReference>
<feature type="region of interest" description="Disordered" evidence="4">
    <location>
        <begin position="292"/>
        <end position="312"/>
    </location>
</feature>
<reference evidence="5" key="1">
    <citation type="submission" date="2023-03" db="EMBL/GenBank/DDBJ databases">
        <title>Edaphobacter sp.</title>
        <authorList>
            <person name="Huber K.J."/>
            <person name="Papendorf J."/>
            <person name="Pilke C."/>
            <person name="Bunk B."/>
            <person name="Sproeer C."/>
            <person name="Pester M."/>
        </authorList>
    </citation>
    <scope>NUCLEOTIDE SEQUENCE</scope>
    <source>
        <strain evidence="5">DSM 110680</strain>
    </source>
</reference>